<keyword evidence="2" id="KW-1185">Reference proteome</keyword>
<accession>A0ABV5N284</accession>
<name>A0ABV5N284_9ACTN</name>
<reference evidence="1 2" key="1">
    <citation type="submission" date="2024-09" db="EMBL/GenBank/DDBJ databases">
        <authorList>
            <person name="Sun Q."/>
            <person name="Mori K."/>
        </authorList>
    </citation>
    <scope>NUCLEOTIDE SEQUENCE [LARGE SCALE GENOMIC DNA]</scope>
    <source>
        <strain evidence="1 2">JCM 6917</strain>
    </source>
</reference>
<dbReference type="RefSeq" id="WP_381346937.1">
    <property type="nucleotide sequence ID" value="NZ_JBHMCY010000030.1"/>
</dbReference>
<organism evidence="1 2">
    <name type="scientific">Streptomyces cinereospinus</name>
    <dbReference type="NCBI Taxonomy" id="285561"/>
    <lineage>
        <taxon>Bacteria</taxon>
        <taxon>Bacillati</taxon>
        <taxon>Actinomycetota</taxon>
        <taxon>Actinomycetes</taxon>
        <taxon>Kitasatosporales</taxon>
        <taxon>Streptomycetaceae</taxon>
        <taxon>Streptomyces</taxon>
    </lineage>
</organism>
<dbReference type="EMBL" id="JBHMCY010000030">
    <property type="protein sequence ID" value="MFB9464405.1"/>
    <property type="molecule type" value="Genomic_DNA"/>
</dbReference>
<evidence type="ECO:0000313" key="1">
    <source>
        <dbReference type="EMBL" id="MFB9464405.1"/>
    </source>
</evidence>
<proteinExistence type="predicted"/>
<evidence type="ECO:0000313" key="2">
    <source>
        <dbReference type="Proteomes" id="UP001589709"/>
    </source>
</evidence>
<sequence length="188" mass="20454">MSEQHNDSEAAPRLRAAVAATPMVDTVGELRALLEQLPDDMPLSLDDHHRALPGEPDQVHTIHPRLVAVVSGLATEAESKQPGLMLTQVYVPFPAKDEEQAAVASRDDLPAYGELPRAAYHLERGELRPGLKDVAEVLEELAHLVGEVAADFTEHDEDGSQLRVEAKRITHAAERVGKLADTVEEVAE</sequence>
<dbReference type="Proteomes" id="UP001589709">
    <property type="component" value="Unassembled WGS sequence"/>
</dbReference>
<gene>
    <name evidence="1" type="ORF">ACFF45_17235</name>
</gene>
<protein>
    <submittedName>
        <fullName evidence="1">Uncharacterized protein</fullName>
    </submittedName>
</protein>
<comment type="caution">
    <text evidence="1">The sequence shown here is derived from an EMBL/GenBank/DDBJ whole genome shotgun (WGS) entry which is preliminary data.</text>
</comment>